<proteinExistence type="predicted"/>
<keyword evidence="6" id="KW-1185">Reference proteome</keyword>
<dbReference type="PANTHER" id="PTHR11003:SF249">
    <property type="entry name" value="TWO PORE POTASSIUM CHANNEL PROTEIN SUP-9"/>
    <property type="match status" value="1"/>
</dbReference>
<accession>A0AAV4VGA3</accession>
<keyword evidence="2" id="KW-0812">Transmembrane</keyword>
<evidence type="ECO:0000256" key="3">
    <source>
        <dbReference type="ARBA" id="ARBA00022989"/>
    </source>
</evidence>
<keyword evidence="4" id="KW-0472">Membrane</keyword>
<keyword evidence="3" id="KW-1133">Transmembrane helix</keyword>
<protein>
    <submittedName>
        <fullName evidence="5">Potassium channel subfamily K member 1</fullName>
    </submittedName>
</protein>
<dbReference type="PANTHER" id="PTHR11003">
    <property type="entry name" value="POTASSIUM CHANNEL, SUBFAMILY K"/>
    <property type="match status" value="1"/>
</dbReference>
<dbReference type="EMBL" id="BPLR01014461">
    <property type="protein sequence ID" value="GIY68894.1"/>
    <property type="molecule type" value="Genomic_DNA"/>
</dbReference>
<evidence type="ECO:0000313" key="5">
    <source>
        <dbReference type="EMBL" id="GIY68894.1"/>
    </source>
</evidence>
<comment type="subcellular location">
    <subcellularLocation>
        <location evidence="1">Membrane</location>
        <topology evidence="1">Multi-pass membrane protein</topology>
    </subcellularLocation>
</comment>
<gene>
    <name evidence="5" type="primary">KCNK1</name>
    <name evidence="5" type="ORF">CEXT_227751</name>
</gene>
<dbReference type="AlphaFoldDB" id="A0AAV4VGA3"/>
<keyword evidence="5" id="KW-0407">Ion channel</keyword>
<dbReference type="Proteomes" id="UP001054945">
    <property type="component" value="Unassembled WGS sequence"/>
</dbReference>
<evidence type="ECO:0000256" key="2">
    <source>
        <dbReference type="ARBA" id="ARBA00022692"/>
    </source>
</evidence>
<evidence type="ECO:0000256" key="4">
    <source>
        <dbReference type="ARBA" id="ARBA00023136"/>
    </source>
</evidence>
<keyword evidence="5" id="KW-0813">Transport</keyword>
<reference evidence="5 6" key="1">
    <citation type="submission" date="2021-06" db="EMBL/GenBank/DDBJ databases">
        <title>Caerostris extrusa draft genome.</title>
        <authorList>
            <person name="Kono N."/>
            <person name="Arakawa K."/>
        </authorList>
    </citation>
    <scope>NUCLEOTIDE SEQUENCE [LARGE SCALE GENOMIC DNA]</scope>
</reference>
<dbReference type="GO" id="GO:0015271">
    <property type="term" value="F:outward rectifier potassium channel activity"/>
    <property type="evidence" value="ECO:0007669"/>
    <property type="project" value="TreeGrafter"/>
</dbReference>
<dbReference type="GO" id="GO:0005886">
    <property type="term" value="C:plasma membrane"/>
    <property type="evidence" value="ECO:0007669"/>
    <property type="project" value="TreeGrafter"/>
</dbReference>
<name>A0AAV4VGA3_CAEEX</name>
<dbReference type="GO" id="GO:0030322">
    <property type="term" value="P:stabilization of membrane potential"/>
    <property type="evidence" value="ECO:0007669"/>
    <property type="project" value="TreeGrafter"/>
</dbReference>
<evidence type="ECO:0000256" key="1">
    <source>
        <dbReference type="ARBA" id="ARBA00004141"/>
    </source>
</evidence>
<dbReference type="Gene3D" id="1.10.287.70">
    <property type="match status" value="1"/>
</dbReference>
<dbReference type="GO" id="GO:0022841">
    <property type="term" value="F:potassium ion leak channel activity"/>
    <property type="evidence" value="ECO:0007669"/>
    <property type="project" value="TreeGrafter"/>
</dbReference>
<keyword evidence="5" id="KW-0406">Ion transport</keyword>
<dbReference type="InterPro" id="IPR003280">
    <property type="entry name" value="2pore_dom_K_chnl"/>
</dbReference>
<sequence>MAASKSTVRLVLLSAFYLLFLVIGASIFSAIEAPLEIRSIRELRSQRAAFLRDHPCVSDEGLENFIVKIIAANNRGVSAVGNVSSELNWSFGQSIFF</sequence>
<organism evidence="5 6">
    <name type="scientific">Caerostris extrusa</name>
    <name type="common">Bark spider</name>
    <name type="synonym">Caerostris bankana</name>
    <dbReference type="NCBI Taxonomy" id="172846"/>
    <lineage>
        <taxon>Eukaryota</taxon>
        <taxon>Metazoa</taxon>
        <taxon>Ecdysozoa</taxon>
        <taxon>Arthropoda</taxon>
        <taxon>Chelicerata</taxon>
        <taxon>Arachnida</taxon>
        <taxon>Araneae</taxon>
        <taxon>Araneomorphae</taxon>
        <taxon>Entelegynae</taxon>
        <taxon>Araneoidea</taxon>
        <taxon>Araneidae</taxon>
        <taxon>Caerostris</taxon>
    </lineage>
</organism>
<comment type="caution">
    <text evidence="5">The sequence shown here is derived from an EMBL/GenBank/DDBJ whole genome shotgun (WGS) entry which is preliminary data.</text>
</comment>
<evidence type="ECO:0000313" key="6">
    <source>
        <dbReference type="Proteomes" id="UP001054945"/>
    </source>
</evidence>